<keyword evidence="2" id="KW-0812">Transmembrane</keyword>
<sequence length="97" mass="11017">MQERYIPAITMLSAGAIVCIFCIIKKVDTLYALKLLLGMLVLFYIVGLIAKRIIRKINEEASRKVAEEKEEAMESDEEQQEDSDEETNAEDSQGMDE</sequence>
<evidence type="ECO:0000313" key="4">
    <source>
        <dbReference type="Proteomes" id="UP000482209"/>
    </source>
</evidence>
<dbReference type="AlphaFoldDB" id="A0A6L5XVX6"/>
<dbReference type="RefSeq" id="WP_154517447.1">
    <property type="nucleotide sequence ID" value="NZ_VUMT01000004.1"/>
</dbReference>
<feature type="transmembrane region" description="Helical" evidence="2">
    <location>
        <begin position="6"/>
        <end position="24"/>
    </location>
</feature>
<evidence type="ECO:0000313" key="3">
    <source>
        <dbReference type="EMBL" id="MSS62986.1"/>
    </source>
</evidence>
<keyword evidence="2" id="KW-1133">Transmembrane helix</keyword>
<feature type="transmembrane region" description="Helical" evidence="2">
    <location>
        <begin position="31"/>
        <end position="50"/>
    </location>
</feature>
<dbReference type="EMBL" id="VUMT01000004">
    <property type="protein sequence ID" value="MSS62986.1"/>
    <property type="molecule type" value="Genomic_DNA"/>
</dbReference>
<keyword evidence="4" id="KW-1185">Reference proteome</keyword>
<gene>
    <name evidence="3" type="ORF">FYJ58_03730</name>
</gene>
<accession>A0A6L5XVX6</accession>
<name>A0A6L5XVX6_9FIRM</name>
<evidence type="ECO:0000256" key="2">
    <source>
        <dbReference type="SAM" id="Phobius"/>
    </source>
</evidence>
<evidence type="ECO:0000256" key="1">
    <source>
        <dbReference type="SAM" id="MobiDB-lite"/>
    </source>
</evidence>
<comment type="caution">
    <text evidence="3">The sequence shown here is derived from an EMBL/GenBank/DDBJ whole genome shotgun (WGS) entry which is preliminary data.</text>
</comment>
<proteinExistence type="predicted"/>
<protein>
    <submittedName>
        <fullName evidence="3">Uncharacterized protein</fullName>
    </submittedName>
</protein>
<keyword evidence="2" id="KW-0472">Membrane</keyword>
<reference evidence="3 4" key="1">
    <citation type="submission" date="2019-08" db="EMBL/GenBank/DDBJ databases">
        <title>In-depth cultivation of the pig gut microbiome towards novel bacterial diversity and tailored functional studies.</title>
        <authorList>
            <person name="Wylensek D."/>
            <person name="Hitch T.C.A."/>
            <person name="Clavel T."/>
        </authorList>
    </citation>
    <scope>NUCLEOTIDE SEQUENCE [LARGE SCALE GENOMIC DNA]</scope>
    <source>
        <strain evidence="3 4">WCA-693-APC-MOT-I</strain>
    </source>
</reference>
<feature type="region of interest" description="Disordered" evidence="1">
    <location>
        <begin position="65"/>
        <end position="97"/>
    </location>
</feature>
<dbReference type="Proteomes" id="UP000482209">
    <property type="component" value="Unassembled WGS sequence"/>
</dbReference>
<organism evidence="3 4">
    <name type="scientific">Velocimicrobium porci</name>
    <dbReference type="NCBI Taxonomy" id="2606634"/>
    <lineage>
        <taxon>Bacteria</taxon>
        <taxon>Bacillati</taxon>
        <taxon>Bacillota</taxon>
        <taxon>Clostridia</taxon>
        <taxon>Lachnospirales</taxon>
        <taxon>Lachnospiraceae</taxon>
        <taxon>Velocimicrobium</taxon>
    </lineage>
</organism>
<feature type="compositionally biased region" description="Acidic residues" evidence="1">
    <location>
        <begin position="68"/>
        <end position="97"/>
    </location>
</feature>